<dbReference type="RefSeq" id="WP_247993838.1">
    <property type="nucleotide sequence ID" value="NZ_CP096019.1"/>
</dbReference>
<proteinExistence type="predicted"/>
<feature type="region of interest" description="Disordered" evidence="1">
    <location>
        <begin position="1"/>
        <end position="20"/>
    </location>
</feature>
<dbReference type="Proteomes" id="UP000831768">
    <property type="component" value="Chromosome"/>
</dbReference>
<dbReference type="InterPro" id="IPR006311">
    <property type="entry name" value="TAT_signal"/>
</dbReference>
<feature type="compositionally biased region" description="Basic and acidic residues" evidence="1">
    <location>
        <begin position="1"/>
        <end position="13"/>
    </location>
</feature>
<evidence type="ECO:0008006" key="4">
    <source>
        <dbReference type="Google" id="ProtNLM"/>
    </source>
</evidence>
<name>A0A8U0A1Z7_9EURY</name>
<organism evidence="2 3">
    <name type="scientific">Halocatena salina</name>
    <dbReference type="NCBI Taxonomy" id="2934340"/>
    <lineage>
        <taxon>Archaea</taxon>
        <taxon>Methanobacteriati</taxon>
        <taxon>Methanobacteriota</taxon>
        <taxon>Stenosarchaea group</taxon>
        <taxon>Halobacteria</taxon>
        <taxon>Halobacteriales</taxon>
        <taxon>Natronomonadaceae</taxon>
        <taxon>Halocatena</taxon>
    </lineage>
</organism>
<dbReference type="PROSITE" id="PS51318">
    <property type="entry name" value="TAT"/>
    <property type="match status" value="1"/>
</dbReference>
<sequence length="147" mass="16491">MTEKQSTRQRTEDENSQIEAASRRRFLKHTALCGVVGLLDGPRLAQSATPTDATYTSSPANHTPCHDQNDEKMLRITGMGDDINYYHIETEQTIMTRPEPDDRSTRDVTVIEGAVRQNETDGHPIEGWVTTVRTNGSVTYTVEARIE</sequence>
<evidence type="ECO:0000313" key="3">
    <source>
        <dbReference type="Proteomes" id="UP000831768"/>
    </source>
</evidence>
<evidence type="ECO:0000313" key="2">
    <source>
        <dbReference type="EMBL" id="UPM43170.1"/>
    </source>
</evidence>
<dbReference type="AlphaFoldDB" id="A0A8U0A1Z7"/>
<dbReference type="EMBL" id="CP096019">
    <property type="protein sequence ID" value="UPM43170.1"/>
    <property type="molecule type" value="Genomic_DNA"/>
</dbReference>
<gene>
    <name evidence="2" type="ORF">MW046_01675</name>
</gene>
<accession>A0A8U0A1Z7</accession>
<dbReference type="KEGG" id="haad:MW046_01675"/>
<reference evidence="2" key="1">
    <citation type="submission" date="2022-04" db="EMBL/GenBank/DDBJ databases">
        <title>Halocatena sp. nov., isolated from a salt lake.</title>
        <authorList>
            <person name="Cui H.-L."/>
        </authorList>
    </citation>
    <scope>NUCLEOTIDE SEQUENCE</scope>
    <source>
        <strain evidence="2">AD-1</strain>
    </source>
</reference>
<dbReference type="GeneID" id="71926716"/>
<protein>
    <recommendedName>
        <fullName evidence="4">Twin-arginine translocation signal domain-containing protein</fullName>
    </recommendedName>
</protein>
<keyword evidence="3" id="KW-1185">Reference proteome</keyword>
<evidence type="ECO:0000256" key="1">
    <source>
        <dbReference type="SAM" id="MobiDB-lite"/>
    </source>
</evidence>